<dbReference type="Gene3D" id="3.40.30.10">
    <property type="entry name" value="Glutaredoxin"/>
    <property type="match status" value="1"/>
</dbReference>
<dbReference type="OMA" id="RAGVSCW"/>
<organism evidence="2 3">
    <name type="scientific">Coniophora puteana (strain RWD-64-598)</name>
    <name type="common">Brown rot fungus</name>
    <dbReference type="NCBI Taxonomy" id="741705"/>
    <lineage>
        <taxon>Eukaryota</taxon>
        <taxon>Fungi</taxon>
        <taxon>Dikarya</taxon>
        <taxon>Basidiomycota</taxon>
        <taxon>Agaricomycotina</taxon>
        <taxon>Agaricomycetes</taxon>
        <taxon>Agaricomycetidae</taxon>
        <taxon>Boletales</taxon>
        <taxon>Coniophorineae</taxon>
        <taxon>Coniophoraceae</taxon>
        <taxon>Coniophora</taxon>
    </lineage>
</organism>
<dbReference type="InterPro" id="IPR036282">
    <property type="entry name" value="Glutathione-S-Trfase_C_sf"/>
</dbReference>
<dbReference type="Pfam" id="PF22041">
    <property type="entry name" value="GST_C_7"/>
    <property type="match status" value="1"/>
</dbReference>
<keyword evidence="3" id="KW-1185">Reference proteome</keyword>
<dbReference type="OrthoDB" id="4951845at2759"/>
<dbReference type="InterPro" id="IPR054416">
    <property type="entry name" value="GST_UstS-like_C"/>
</dbReference>
<dbReference type="KEGG" id="cput:CONPUDRAFT_169024"/>
<evidence type="ECO:0000259" key="1">
    <source>
        <dbReference type="PROSITE" id="PS50404"/>
    </source>
</evidence>
<dbReference type="Pfam" id="PF13409">
    <property type="entry name" value="GST_N_2"/>
    <property type="match status" value="1"/>
</dbReference>
<dbReference type="SUPFAM" id="SSF47616">
    <property type="entry name" value="GST C-terminal domain-like"/>
    <property type="match status" value="1"/>
</dbReference>
<sequence>MIMQPIVLYDLAGKEPGQNHSLATAKARYALGFKGLEYTTVRVDIDEIDSILVKLGAPDVGKRADGRDRHVLPTIVDPNTNPRTIVSDSLLIAEYLDRAYPSPSKLVPAECKVLYQTFVYTLDQLAQPWDPYLWVRCIEIMSPRSAETFREFCTSSSGLAWEEISPEGSERRETHKKALKKMWDEVDAWYAMSPGMWAMGGQFTFADLEVVGWLKSLQHSMKPQEWDEICQWNGGRWKRMVDGLEKYYKAD</sequence>
<reference evidence="3" key="1">
    <citation type="journal article" date="2012" name="Science">
        <title>The Paleozoic origin of enzymatic lignin decomposition reconstructed from 31 fungal genomes.</title>
        <authorList>
            <person name="Floudas D."/>
            <person name="Binder M."/>
            <person name="Riley R."/>
            <person name="Barry K."/>
            <person name="Blanchette R.A."/>
            <person name="Henrissat B."/>
            <person name="Martinez A.T."/>
            <person name="Otillar R."/>
            <person name="Spatafora J.W."/>
            <person name="Yadav J.S."/>
            <person name="Aerts A."/>
            <person name="Benoit I."/>
            <person name="Boyd A."/>
            <person name="Carlson A."/>
            <person name="Copeland A."/>
            <person name="Coutinho P.M."/>
            <person name="de Vries R.P."/>
            <person name="Ferreira P."/>
            <person name="Findley K."/>
            <person name="Foster B."/>
            <person name="Gaskell J."/>
            <person name="Glotzer D."/>
            <person name="Gorecki P."/>
            <person name="Heitman J."/>
            <person name="Hesse C."/>
            <person name="Hori C."/>
            <person name="Igarashi K."/>
            <person name="Jurgens J.A."/>
            <person name="Kallen N."/>
            <person name="Kersten P."/>
            <person name="Kohler A."/>
            <person name="Kuees U."/>
            <person name="Kumar T.K.A."/>
            <person name="Kuo A."/>
            <person name="LaButti K."/>
            <person name="Larrondo L.F."/>
            <person name="Lindquist E."/>
            <person name="Ling A."/>
            <person name="Lombard V."/>
            <person name="Lucas S."/>
            <person name="Lundell T."/>
            <person name="Martin R."/>
            <person name="McLaughlin D.J."/>
            <person name="Morgenstern I."/>
            <person name="Morin E."/>
            <person name="Murat C."/>
            <person name="Nagy L.G."/>
            <person name="Nolan M."/>
            <person name="Ohm R.A."/>
            <person name="Patyshakuliyeva A."/>
            <person name="Rokas A."/>
            <person name="Ruiz-Duenas F.J."/>
            <person name="Sabat G."/>
            <person name="Salamov A."/>
            <person name="Samejima M."/>
            <person name="Schmutz J."/>
            <person name="Slot J.C."/>
            <person name="St John F."/>
            <person name="Stenlid J."/>
            <person name="Sun H."/>
            <person name="Sun S."/>
            <person name="Syed K."/>
            <person name="Tsang A."/>
            <person name="Wiebenga A."/>
            <person name="Young D."/>
            <person name="Pisabarro A."/>
            <person name="Eastwood D.C."/>
            <person name="Martin F."/>
            <person name="Cullen D."/>
            <person name="Grigoriev I.V."/>
            <person name="Hibbett D.S."/>
        </authorList>
    </citation>
    <scope>NUCLEOTIDE SEQUENCE [LARGE SCALE GENOMIC DNA]</scope>
    <source>
        <strain evidence="3">RWD-64-598 SS2</strain>
    </source>
</reference>
<dbReference type="Gene3D" id="1.20.1050.10">
    <property type="match status" value="1"/>
</dbReference>
<comment type="caution">
    <text evidence="2">The sequence shown here is derived from an EMBL/GenBank/DDBJ whole genome shotgun (WGS) entry which is preliminary data.</text>
</comment>
<proteinExistence type="predicted"/>
<dbReference type="Proteomes" id="UP000053558">
    <property type="component" value="Unassembled WGS sequence"/>
</dbReference>
<gene>
    <name evidence="2" type="ORF">CONPUDRAFT_169024</name>
</gene>
<dbReference type="AlphaFoldDB" id="A0A5M3MB99"/>
<evidence type="ECO:0000313" key="2">
    <source>
        <dbReference type="EMBL" id="EIW76502.1"/>
    </source>
</evidence>
<dbReference type="RefSeq" id="XP_007773711.1">
    <property type="nucleotide sequence ID" value="XM_007775521.1"/>
</dbReference>
<name>A0A5M3MB99_CONPW</name>
<dbReference type="InterPro" id="IPR036249">
    <property type="entry name" value="Thioredoxin-like_sf"/>
</dbReference>
<evidence type="ECO:0000313" key="3">
    <source>
        <dbReference type="Proteomes" id="UP000053558"/>
    </source>
</evidence>
<dbReference type="SUPFAM" id="SSF52833">
    <property type="entry name" value="Thioredoxin-like"/>
    <property type="match status" value="1"/>
</dbReference>
<feature type="domain" description="GST N-terminal" evidence="1">
    <location>
        <begin position="11"/>
        <end position="104"/>
    </location>
</feature>
<dbReference type="GeneID" id="19206129"/>
<dbReference type="PROSITE" id="PS50404">
    <property type="entry name" value="GST_NTER"/>
    <property type="match status" value="1"/>
</dbReference>
<protein>
    <recommendedName>
        <fullName evidence="1">GST N-terminal domain-containing protein</fullName>
    </recommendedName>
</protein>
<dbReference type="InterPro" id="IPR004045">
    <property type="entry name" value="Glutathione_S-Trfase_N"/>
</dbReference>
<accession>A0A5M3MB99</accession>
<dbReference type="EMBL" id="JH711586">
    <property type="protein sequence ID" value="EIW76502.1"/>
    <property type="molecule type" value="Genomic_DNA"/>
</dbReference>